<reference evidence="3" key="1">
    <citation type="journal article" date="2022" name="bioRxiv">
        <title>Sequencing and chromosome-scale assembly of the giantPleurodeles waltlgenome.</title>
        <authorList>
            <person name="Brown T."/>
            <person name="Elewa A."/>
            <person name="Iarovenko S."/>
            <person name="Subramanian E."/>
            <person name="Araus A.J."/>
            <person name="Petzold A."/>
            <person name="Susuki M."/>
            <person name="Suzuki K.-i.T."/>
            <person name="Hayashi T."/>
            <person name="Toyoda A."/>
            <person name="Oliveira C."/>
            <person name="Osipova E."/>
            <person name="Leigh N.D."/>
            <person name="Simon A."/>
            <person name="Yun M.H."/>
        </authorList>
    </citation>
    <scope>NUCLEOTIDE SEQUENCE</scope>
    <source>
        <strain evidence="3">20211129_DDA</strain>
        <tissue evidence="3">Liver</tissue>
    </source>
</reference>
<feature type="non-terminal residue" evidence="3">
    <location>
        <position position="1"/>
    </location>
</feature>
<comment type="caution">
    <text evidence="3">The sequence shown here is derived from an EMBL/GenBank/DDBJ whole genome shotgun (WGS) entry which is preliminary data.</text>
</comment>
<evidence type="ECO:0000313" key="4">
    <source>
        <dbReference type="Proteomes" id="UP001066276"/>
    </source>
</evidence>
<dbReference type="Proteomes" id="UP001066276">
    <property type="component" value="Chromosome 9"/>
</dbReference>
<keyword evidence="4" id="KW-1185">Reference proteome</keyword>
<organism evidence="3 4">
    <name type="scientific">Pleurodeles waltl</name>
    <name type="common">Iberian ribbed newt</name>
    <dbReference type="NCBI Taxonomy" id="8319"/>
    <lineage>
        <taxon>Eukaryota</taxon>
        <taxon>Metazoa</taxon>
        <taxon>Chordata</taxon>
        <taxon>Craniata</taxon>
        <taxon>Vertebrata</taxon>
        <taxon>Euteleostomi</taxon>
        <taxon>Amphibia</taxon>
        <taxon>Batrachia</taxon>
        <taxon>Caudata</taxon>
        <taxon>Salamandroidea</taxon>
        <taxon>Salamandridae</taxon>
        <taxon>Pleurodelinae</taxon>
        <taxon>Pleurodeles</taxon>
    </lineage>
</organism>
<evidence type="ECO:0000313" key="3">
    <source>
        <dbReference type="EMBL" id="KAJ1110571.1"/>
    </source>
</evidence>
<accession>A0AAV7N3E9</accession>
<name>A0AAV7N3E9_PLEWA</name>
<dbReference type="AlphaFoldDB" id="A0AAV7N3E9"/>
<feature type="region of interest" description="Disordered" evidence="2">
    <location>
        <begin position="1"/>
        <end position="53"/>
    </location>
</feature>
<feature type="coiled-coil region" evidence="1">
    <location>
        <begin position="72"/>
        <end position="109"/>
    </location>
</feature>
<keyword evidence="1" id="KW-0175">Coiled coil</keyword>
<dbReference type="EMBL" id="JANPWB010000013">
    <property type="protein sequence ID" value="KAJ1110571.1"/>
    <property type="molecule type" value="Genomic_DNA"/>
</dbReference>
<evidence type="ECO:0000256" key="2">
    <source>
        <dbReference type="SAM" id="MobiDB-lite"/>
    </source>
</evidence>
<gene>
    <name evidence="3" type="ORF">NDU88_007921</name>
</gene>
<proteinExistence type="predicted"/>
<sequence>GYHTIKNHDGANGNTLPNIFANGPSCTRSHRAYTTGDCLGGTSSRGNGPKDNRLNYNFSSIRADIVGFKETADALDQRLTAVEDQVAALLDQETELRSLRAKVTDLEDRSR</sequence>
<feature type="non-terminal residue" evidence="3">
    <location>
        <position position="111"/>
    </location>
</feature>
<evidence type="ECO:0000256" key="1">
    <source>
        <dbReference type="SAM" id="Coils"/>
    </source>
</evidence>
<dbReference type="Gene3D" id="1.20.1270.70">
    <property type="entry name" value="Designed single chain three-helix bundle"/>
    <property type="match status" value="1"/>
</dbReference>
<protein>
    <submittedName>
        <fullName evidence="3">Uncharacterized protein</fullName>
    </submittedName>
</protein>